<sequence>MRPARPPRRAEFPLGGTARSAKGALLRRRWLVAGAPAAALLAACGFELRQPPKLGFETMAVSGLPPRSPLLEELQRQVKATGTTRIVPPGAPAEVVLELLDSGRDRVVAAQSTAGQVREFTVRVRLRFRLRTPAGRVLIADTDLRLQRDMSFNESNALAKEQEESMLVRGMEVDLVDQLMRQLAAVPKL</sequence>
<dbReference type="Proteomes" id="UP000293671">
    <property type="component" value="Unassembled WGS sequence"/>
</dbReference>
<protein>
    <recommendedName>
        <fullName evidence="6">LPS-assembly lipoprotein LptE</fullName>
    </recommendedName>
</protein>
<keyword evidence="1" id="KW-0732">Signal</keyword>
<dbReference type="HAMAP" id="MF_01186">
    <property type="entry name" value="LPS_assembly_LptE"/>
    <property type="match status" value="1"/>
</dbReference>
<comment type="similarity">
    <text evidence="6">Belongs to the LptE lipoprotein family.</text>
</comment>
<accession>A0A4Q7VVY2</accession>
<keyword evidence="4 6" id="KW-0998">Cell outer membrane</keyword>
<dbReference type="GO" id="GO:0043165">
    <property type="term" value="P:Gram-negative-bacterium-type cell outer membrane assembly"/>
    <property type="evidence" value="ECO:0007669"/>
    <property type="project" value="UniProtKB-UniRule"/>
</dbReference>
<comment type="subunit">
    <text evidence="6">Component of the lipopolysaccharide transport and assembly complex. Interacts with LptD.</text>
</comment>
<name>A0A4Q7VVY2_9BURK</name>
<keyword evidence="2 6" id="KW-0472">Membrane</keyword>
<dbReference type="GO" id="GO:1990351">
    <property type="term" value="C:transporter complex"/>
    <property type="evidence" value="ECO:0007669"/>
    <property type="project" value="TreeGrafter"/>
</dbReference>
<keyword evidence="8" id="KW-1185">Reference proteome</keyword>
<evidence type="ECO:0000256" key="4">
    <source>
        <dbReference type="ARBA" id="ARBA00023237"/>
    </source>
</evidence>
<evidence type="ECO:0000256" key="5">
    <source>
        <dbReference type="ARBA" id="ARBA00023288"/>
    </source>
</evidence>
<dbReference type="GO" id="GO:0009279">
    <property type="term" value="C:cell outer membrane"/>
    <property type="evidence" value="ECO:0007669"/>
    <property type="project" value="UniProtKB-UniRule"/>
</dbReference>
<keyword evidence="3" id="KW-0564">Palmitate</keyword>
<dbReference type="Gene3D" id="3.30.160.150">
    <property type="entry name" value="Lipoprotein like domain"/>
    <property type="match status" value="1"/>
</dbReference>
<dbReference type="PANTHER" id="PTHR38098:SF1">
    <property type="entry name" value="LPS-ASSEMBLY LIPOPROTEIN LPTE"/>
    <property type="match status" value="1"/>
</dbReference>
<evidence type="ECO:0000256" key="3">
    <source>
        <dbReference type="ARBA" id="ARBA00023139"/>
    </source>
</evidence>
<dbReference type="Pfam" id="PF04390">
    <property type="entry name" value="LptE"/>
    <property type="match status" value="1"/>
</dbReference>
<comment type="function">
    <text evidence="6">Together with LptD, is involved in the assembly of lipopolysaccharide (LPS) at the surface of the outer membrane. Required for the proper assembly of LptD. Binds LPS and may serve as the LPS recognition site at the outer membrane.</text>
</comment>
<dbReference type="EMBL" id="SHKP01000005">
    <property type="protein sequence ID" value="RZU00665.1"/>
    <property type="molecule type" value="Genomic_DNA"/>
</dbReference>
<evidence type="ECO:0000313" key="8">
    <source>
        <dbReference type="Proteomes" id="UP000293671"/>
    </source>
</evidence>
<evidence type="ECO:0000256" key="1">
    <source>
        <dbReference type="ARBA" id="ARBA00022729"/>
    </source>
</evidence>
<evidence type="ECO:0000313" key="7">
    <source>
        <dbReference type="EMBL" id="RZU00665.1"/>
    </source>
</evidence>
<proteinExistence type="inferred from homology"/>
<organism evidence="7 8">
    <name type="scientific">Rivibacter subsaxonicus</name>
    <dbReference type="NCBI Taxonomy" id="457575"/>
    <lineage>
        <taxon>Bacteria</taxon>
        <taxon>Pseudomonadati</taxon>
        <taxon>Pseudomonadota</taxon>
        <taxon>Betaproteobacteria</taxon>
        <taxon>Burkholderiales</taxon>
        <taxon>Rivibacter</taxon>
    </lineage>
</organism>
<dbReference type="PANTHER" id="PTHR38098">
    <property type="entry name" value="LPS-ASSEMBLY LIPOPROTEIN LPTE"/>
    <property type="match status" value="1"/>
</dbReference>
<keyword evidence="5 7" id="KW-0449">Lipoprotein</keyword>
<comment type="caution">
    <text evidence="7">The sequence shown here is derived from an EMBL/GenBank/DDBJ whole genome shotgun (WGS) entry which is preliminary data.</text>
</comment>
<dbReference type="AlphaFoldDB" id="A0A4Q7VVY2"/>
<dbReference type="GO" id="GO:0015920">
    <property type="term" value="P:lipopolysaccharide transport"/>
    <property type="evidence" value="ECO:0007669"/>
    <property type="project" value="TreeGrafter"/>
</dbReference>
<reference evidence="7 8" key="1">
    <citation type="submission" date="2019-02" db="EMBL/GenBank/DDBJ databases">
        <title>Genomic Encyclopedia of Type Strains, Phase IV (KMG-IV): sequencing the most valuable type-strain genomes for metagenomic binning, comparative biology and taxonomic classification.</title>
        <authorList>
            <person name="Goeker M."/>
        </authorList>
    </citation>
    <scope>NUCLEOTIDE SEQUENCE [LARGE SCALE GENOMIC DNA]</scope>
    <source>
        <strain evidence="7 8">DSM 19570</strain>
    </source>
</reference>
<dbReference type="InterPro" id="IPR007485">
    <property type="entry name" value="LPS_assembly_LptE"/>
</dbReference>
<evidence type="ECO:0000256" key="2">
    <source>
        <dbReference type="ARBA" id="ARBA00023136"/>
    </source>
</evidence>
<dbReference type="GO" id="GO:0001530">
    <property type="term" value="F:lipopolysaccharide binding"/>
    <property type="evidence" value="ECO:0007669"/>
    <property type="project" value="TreeGrafter"/>
</dbReference>
<dbReference type="OrthoDB" id="5298094at2"/>
<dbReference type="RefSeq" id="WP_130431107.1">
    <property type="nucleotide sequence ID" value="NZ_SHKP01000005.1"/>
</dbReference>
<evidence type="ECO:0000256" key="6">
    <source>
        <dbReference type="HAMAP-Rule" id="MF_01186"/>
    </source>
</evidence>
<gene>
    <name evidence="6" type="primary">lptE</name>
    <name evidence="7" type="ORF">EV670_1376</name>
</gene>